<organism evidence="2 3">
    <name type="scientific">Nocardiopsis metallicus</name>
    <dbReference type="NCBI Taxonomy" id="179819"/>
    <lineage>
        <taxon>Bacteria</taxon>
        <taxon>Bacillati</taxon>
        <taxon>Actinomycetota</taxon>
        <taxon>Actinomycetes</taxon>
        <taxon>Streptosporangiales</taxon>
        <taxon>Nocardiopsidaceae</taxon>
        <taxon>Nocardiopsis</taxon>
    </lineage>
</organism>
<reference evidence="2 3" key="1">
    <citation type="submission" date="2020-08" db="EMBL/GenBank/DDBJ databases">
        <title>Sequencing the genomes of 1000 actinobacteria strains.</title>
        <authorList>
            <person name="Klenk H.-P."/>
        </authorList>
    </citation>
    <scope>NUCLEOTIDE SEQUENCE [LARGE SCALE GENOMIC DNA]</scope>
    <source>
        <strain evidence="2 3">DSM 44598</strain>
    </source>
</reference>
<name>A0A840WJD7_9ACTN</name>
<keyword evidence="1" id="KW-1133">Transmembrane helix</keyword>
<keyword evidence="1" id="KW-0812">Transmembrane</keyword>
<evidence type="ECO:0000256" key="1">
    <source>
        <dbReference type="SAM" id="Phobius"/>
    </source>
</evidence>
<sequence>MPVGAKAVRVLMFIGGPVGILLGLFSGLLAMASFGFAPDGGAEGFGGRSLILTVIPLIYGVASIALASMMGRRTKKVHEGVVYFNIAAIALLVILALVTLLTGAPFDGLIPLIFHGVMLGLMYSASVKAFYGV</sequence>
<comment type="caution">
    <text evidence="2">The sequence shown here is derived from an EMBL/GenBank/DDBJ whole genome shotgun (WGS) entry which is preliminary data.</text>
</comment>
<dbReference type="AlphaFoldDB" id="A0A840WJD7"/>
<protein>
    <submittedName>
        <fullName evidence="2">Uncharacterized protein</fullName>
    </submittedName>
</protein>
<accession>A0A840WJD7</accession>
<evidence type="ECO:0000313" key="2">
    <source>
        <dbReference type="EMBL" id="MBB5491686.1"/>
    </source>
</evidence>
<gene>
    <name evidence="2" type="ORF">HNR07_002823</name>
</gene>
<proteinExistence type="predicted"/>
<keyword evidence="1" id="KW-0472">Membrane</keyword>
<dbReference type="RefSeq" id="WP_184365324.1">
    <property type="nucleotide sequence ID" value="NZ_BAAAKM010000020.1"/>
</dbReference>
<feature type="transmembrane region" description="Helical" evidence="1">
    <location>
        <begin position="109"/>
        <end position="131"/>
    </location>
</feature>
<feature type="transmembrane region" description="Helical" evidence="1">
    <location>
        <begin position="81"/>
        <end position="103"/>
    </location>
</feature>
<keyword evidence="3" id="KW-1185">Reference proteome</keyword>
<dbReference type="Proteomes" id="UP000579647">
    <property type="component" value="Unassembled WGS sequence"/>
</dbReference>
<evidence type="ECO:0000313" key="3">
    <source>
        <dbReference type="Proteomes" id="UP000579647"/>
    </source>
</evidence>
<feature type="transmembrane region" description="Helical" evidence="1">
    <location>
        <begin position="49"/>
        <end position="69"/>
    </location>
</feature>
<feature type="transmembrane region" description="Helical" evidence="1">
    <location>
        <begin position="12"/>
        <end position="37"/>
    </location>
</feature>
<dbReference type="EMBL" id="JACHDO010000001">
    <property type="protein sequence ID" value="MBB5491686.1"/>
    <property type="molecule type" value="Genomic_DNA"/>
</dbReference>